<sequence>MSRPLHRGFSGGVRISGNSQDFLEDSQMKIKREKEEFDKNRLSADHRCSWNPFHFLFTSSSPSKQGVPGNGFIVHDSFSPVSSRNCYKLTLSLLKFSLFVIVILALTGWFWWTISLTTASRNHSFHGYRRLQEQLVSDLWDIGELSLAASRLKEAEFCSLESENYTPCFNTSENLELGLTDGLEHDRHCGPTSKHNCLVLAPSGYKIPHRWPTGRDVIWIDNVKINAQEVLSSGSLTKRMMLLDEDQISFSFASSMVDDSIEDYSHQIAEMIGLRNESYLVQAGVRTVLDIGCGFGSLGAHLFQKQLLTMCIANYESSGSQVEITLERGLPAMVASFTAKRLPFPSLSFDMVHSAWDGTTWNHKDGMHLIEADRILRPGGYFVWTSADANTRAYGRNKENLNVGDFVRNFAKDLCWDLLSQQDKTVVWKKPSNKDCYASRSHGSGPLLCKVGRDVESPYYHPLEACIGGTNSRRWISIEKRPKWPSRATLSSTELTVHGLLSGDLVEDDLNWKSSVINYWSLLSPLIFSDHPKRPGIEDPIPPYNMVRNVLDMNAHFGGFNSALLEAGKSVWVMNVVPTSGPNHLPLILDRGFLGVLHDWCEAFPTYPRTYDLVHGEGLLSLETAKRRRCSMLDVFFEIDRLLRPEGWVLLRDTSSLIEAARTITTRLKWEARVVEIDSNSDEKLLVCQKQADSTTPVQLNTTNLGKVTVEAVRDHMLILSCVVSAYDEQIAGKIGNSNLYEQIDDDEMDLIDTQWALASVIRRINRYEKKTGKKFTFDRNTKFGFNPKATQRYNCGELGHFARECKNLKKQGNLNPFKPKEAYQKKKEKAEESSKALVSQSDEGCDWGKQYDELMGAFMASLDEDTSKGKENFDEVNDDLLEIIDKLKEMNAQLTAELVKCTEANKKLISREKDFDKKIIDLGKENEELKIKVLQNNHVVSVHLESVQKLKVDLSAARAVAEMNKSKLENYQNSQYVIDYFAVMQRSSNDTTGLGFHSVPPPSSYVSRPQIDPNLEVHPVFLNERVSKQVVENAGGSSSDEKVSLDSNGPIIEDITESEYSYDILRQNGYQVKNGDKKNLKYQKSRVEMKSVEKIVIKHTQVSKLVIKAKTNTTLTPIVYVKSSTTHQGESSGIFQKQNVVSKKIEKIKSTGLRNRFSSAKIVSKPFSSSKFYDEPKPKNRLQRKCYRCGNFGHLIADCDLDFSSTDCSSFRSFSPIETQKCFTCCGKGHISANCPNNIIRNSSDDESWVNRSGGSPRRVKPSEDEMKVLRKFDPDCIWVKEENNQKK</sequence>
<evidence type="ECO:0000256" key="3">
    <source>
        <dbReference type="ARBA" id="ARBA00022603"/>
    </source>
</evidence>
<dbReference type="GO" id="GO:0032259">
    <property type="term" value="P:methylation"/>
    <property type="evidence" value="ECO:0007669"/>
    <property type="project" value="UniProtKB-KW"/>
</dbReference>
<feature type="domain" description="CCHC-type" evidence="15">
    <location>
        <begin position="1222"/>
        <end position="1238"/>
    </location>
</feature>
<feature type="transmembrane region" description="Helical" evidence="14">
    <location>
        <begin position="93"/>
        <end position="112"/>
    </location>
</feature>
<evidence type="ECO:0000256" key="11">
    <source>
        <dbReference type="PROSITE-ProRule" id="PRU00047"/>
    </source>
</evidence>
<reference evidence="16 17" key="1">
    <citation type="submission" date="2019-05" db="EMBL/GenBank/DDBJ databases">
        <title>Mikania micrantha, genome provides insights into the molecular mechanism of rapid growth.</title>
        <authorList>
            <person name="Liu B."/>
        </authorList>
    </citation>
    <scope>NUCLEOTIDE SEQUENCE [LARGE SCALE GENOMIC DNA]</scope>
    <source>
        <strain evidence="16">NLD-2019</strain>
        <tissue evidence="16">Leaf</tissue>
    </source>
</reference>
<keyword evidence="17" id="KW-1185">Reference proteome</keyword>
<evidence type="ECO:0000256" key="7">
    <source>
        <dbReference type="ARBA" id="ARBA00022989"/>
    </source>
</evidence>
<proteinExistence type="inferred from homology"/>
<dbReference type="FunFam" id="3.40.50.150:FF:000119">
    <property type="entry name" value="probable pectin methyltransferase QUA2"/>
    <property type="match status" value="1"/>
</dbReference>
<keyword evidence="11" id="KW-0479">Metal-binding</keyword>
<keyword evidence="9" id="KW-0325">Glycoprotein</keyword>
<protein>
    <recommendedName>
        <fullName evidence="15">CCHC-type domain-containing protein</fullName>
    </recommendedName>
</protein>
<keyword evidence="7 14" id="KW-1133">Transmembrane helix</keyword>
<feature type="compositionally biased region" description="Basic and acidic residues" evidence="13">
    <location>
        <begin position="819"/>
        <end position="835"/>
    </location>
</feature>
<evidence type="ECO:0000256" key="14">
    <source>
        <dbReference type="SAM" id="Phobius"/>
    </source>
</evidence>
<evidence type="ECO:0000256" key="8">
    <source>
        <dbReference type="ARBA" id="ARBA00023136"/>
    </source>
</evidence>
<comment type="caution">
    <text evidence="16">The sequence shown here is derived from an EMBL/GenBank/DDBJ whole genome shotgun (WGS) entry which is preliminary data.</text>
</comment>
<dbReference type="SMART" id="SM00343">
    <property type="entry name" value="ZnF_C2HC"/>
    <property type="match status" value="3"/>
</dbReference>
<evidence type="ECO:0000256" key="2">
    <source>
        <dbReference type="ARBA" id="ARBA00008361"/>
    </source>
</evidence>
<organism evidence="16 17">
    <name type="scientific">Mikania micrantha</name>
    <name type="common">bitter vine</name>
    <dbReference type="NCBI Taxonomy" id="192012"/>
    <lineage>
        <taxon>Eukaryota</taxon>
        <taxon>Viridiplantae</taxon>
        <taxon>Streptophyta</taxon>
        <taxon>Embryophyta</taxon>
        <taxon>Tracheophyta</taxon>
        <taxon>Spermatophyta</taxon>
        <taxon>Magnoliopsida</taxon>
        <taxon>eudicotyledons</taxon>
        <taxon>Gunneridae</taxon>
        <taxon>Pentapetalae</taxon>
        <taxon>asterids</taxon>
        <taxon>campanulids</taxon>
        <taxon>Asterales</taxon>
        <taxon>Asteraceae</taxon>
        <taxon>Asteroideae</taxon>
        <taxon>Heliantheae alliance</taxon>
        <taxon>Eupatorieae</taxon>
        <taxon>Mikania</taxon>
    </lineage>
</organism>
<name>A0A5N6NW62_9ASTR</name>
<dbReference type="PROSITE" id="PS50158">
    <property type="entry name" value="ZF_CCHC"/>
    <property type="match status" value="3"/>
</dbReference>
<dbReference type="Pfam" id="PF03141">
    <property type="entry name" value="Methyltransf_29"/>
    <property type="match status" value="1"/>
</dbReference>
<keyword evidence="8 14" id="KW-0472">Membrane</keyword>
<evidence type="ECO:0000256" key="4">
    <source>
        <dbReference type="ARBA" id="ARBA00022679"/>
    </source>
</evidence>
<dbReference type="Gene3D" id="4.10.60.10">
    <property type="entry name" value="Zinc finger, CCHC-type"/>
    <property type="match status" value="1"/>
</dbReference>
<gene>
    <name evidence="16" type="ORF">E3N88_15207</name>
</gene>
<keyword evidence="11" id="KW-0862">Zinc</keyword>
<feature type="domain" description="CCHC-type" evidence="15">
    <location>
        <begin position="1185"/>
        <end position="1200"/>
    </location>
</feature>
<dbReference type="EMBL" id="SZYD01000008">
    <property type="protein sequence ID" value="KAD5507504.1"/>
    <property type="molecule type" value="Genomic_DNA"/>
</dbReference>
<dbReference type="GO" id="GO:0003676">
    <property type="term" value="F:nucleic acid binding"/>
    <property type="evidence" value="ECO:0007669"/>
    <property type="project" value="InterPro"/>
</dbReference>
<dbReference type="PANTHER" id="PTHR10108">
    <property type="entry name" value="SAM-DEPENDENT METHYLTRANSFERASE"/>
    <property type="match status" value="1"/>
</dbReference>
<dbReference type="SUPFAM" id="SSF57756">
    <property type="entry name" value="Retrovirus zinc finger-like domains"/>
    <property type="match status" value="2"/>
</dbReference>
<evidence type="ECO:0000256" key="9">
    <source>
        <dbReference type="ARBA" id="ARBA00023180"/>
    </source>
</evidence>
<evidence type="ECO:0000256" key="5">
    <source>
        <dbReference type="ARBA" id="ARBA00022692"/>
    </source>
</evidence>
<dbReference type="PANTHER" id="PTHR10108:SF1177">
    <property type="entry name" value="METHYLTRANSFERASE"/>
    <property type="match status" value="1"/>
</dbReference>
<feature type="domain" description="CCHC-type" evidence="15">
    <location>
        <begin position="794"/>
        <end position="808"/>
    </location>
</feature>
<evidence type="ECO:0000256" key="1">
    <source>
        <dbReference type="ARBA" id="ARBA00004606"/>
    </source>
</evidence>
<dbReference type="InterPro" id="IPR001878">
    <property type="entry name" value="Znf_CCHC"/>
</dbReference>
<keyword evidence="4" id="KW-0808">Transferase</keyword>
<dbReference type="Pfam" id="PF00098">
    <property type="entry name" value="zf-CCHC"/>
    <property type="match status" value="2"/>
</dbReference>
<dbReference type="InterPro" id="IPR029063">
    <property type="entry name" value="SAM-dependent_MTases_sf"/>
</dbReference>
<keyword evidence="6" id="KW-0735">Signal-anchor</keyword>
<dbReference type="SUPFAM" id="SSF53335">
    <property type="entry name" value="S-adenosyl-L-methionine-dependent methyltransferases"/>
    <property type="match status" value="2"/>
</dbReference>
<keyword evidence="11" id="KW-0863">Zinc-finger</keyword>
<evidence type="ECO:0000259" key="15">
    <source>
        <dbReference type="PROSITE" id="PS50158"/>
    </source>
</evidence>
<keyword evidence="3" id="KW-0489">Methyltransferase</keyword>
<accession>A0A5N6NW62</accession>
<dbReference type="InterPro" id="IPR004159">
    <property type="entry name" value="Put_SAM_MeTrfase"/>
</dbReference>
<dbReference type="GO" id="GO:0005737">
    <property type="term" value="C:cytoplasm"/>
    <property type="evidence" value="ECO:0007669"/>
    <property type="project" value="TreeGrafter"/>
</dbReference>
<feature type="coiled-coil region" evidence="12">
    <location>
        <begin position="871"/>
        <end position="905"/>
    </location>
</feature>
<evidence type="ECO:0000256" key="13">
    <source>
        <dbReference type="SAM" id="MobiDB-lite"/>
    </source>
</evidence>
<dbReference type="InterPro" id="IPR036875">
    <property type="entry name" value="Znf_CCHC_sf"/>
</dbReference>
<evidence type="ECO:0000313" key="16">
    <source>
        <dbReference type="EMBL" id="KAD5507504.1"/>
    </source>
</evidence>
<evidence type="ECO:0000256" key="10">
    <source>
        <dbReference type="ARBA" id="ARBA00037847"/>
    </source>
</evidence>
<evidence type="ECO:0000256" key="6">
    <source>
        <dbReference type="ARBA" id="ARBA00022968"/>
    </source>
</evidence>
<feature type="region of interest" description="Disordered" evidence="13">
    <location>
        <begin position="813"/>
        <end position="836"/>
    </location>
</feature>
<keyword evidence="5 14" id="KW-0812">Transmembrane</keyword>
<comment type="subcellular location">
    <subcellularLocation>
        <location evidence="10">Endomembrane system</location>
        <topology evidence="10">Single-pass membrane protein</topology>
    </subcellularLocation>
    <subcellularLocation>
        <location evidence="1">Membrane</location>
        <topology evidence="1">Single-pass type II membrane protein</topology>
    </subcellularLocation>
</comment>
<dbReference type="GO" id="GO:0012505">
    <property type="term" value="C:endomembrane system"/>
    <property type="evidence" value="ECO:0007669"/>
    <property type="project" value="UniProtKB-SubCell"/>
</dbReference>
<keyword evidence="12" id="KW-0175">Coiled coil</keyword>
<dbReference type="Gene3D" id="3.40.50.150">
    <property type="entry name" value="Vaccinia Virus protein VP39"/>
    <property type="match status" value="1"/>
</dbReference>
<comment type="similarity">
    <text evidence="2">Belongs to the methyltransferase superfamily.</text>
</comment>
<dbReference type="Proteomes" id="UP000326396">
    <property type="component" value="Linkage Group LG16"/>
</dbReference>
<dbReference type="GO" id="GO:0016020">
    <property type="term" value="C:membrane"/>
    <property type="evidence" value="ECO:0007669"/>
    <property type="project" value="UniProtKB-SubCell"/>
</dbReference>
<dbReference type="OrthoDB" id="2013972at2759"/>
<dbReference type="GO" id="GO:0008270">
    <property type="term" value="F:zinc ion binding"/>
    <property type="evidence" value="ECO:0007669"/>
    <property type="project" value="UniProtKB-KW"/>
</dbReference>
<evidence type="ECO:0000256" key="12">
    <source>
        <dbReference type="SAM" id="Coils"/>
    </source>
</evidence>
<evidence type="ECO:0000313" key="17">
    <source>
        <dbReference type="Proteomes" id="UP000326396"/>
    </source>
</evidence>
<dbReference type="GO" id="GO:0008168">
    <property type="term" value="F:methyltransferase activity"/>
    <property type="evidence" value="ECO:0007669"/>
    <property type="project" value="UniProtKB-KW"/>
</dbReference>